<keyword evidence="4" id="KW-0238">DNA-binding</keyword>
<dbReference type="InterPro" id="IPR013324">
    <property type="entry name" value="RNA_pol_sigma_r3/r4-like"/>
</dbReference>
<dbReference type="PANTHER" id="PTHR43133">
    <property type="entry name" value="RNA POLYMERASE ECF-TYPE SIGMA FACTO"/>
    <property type="match status" value="1"/>
</dbReference>
<dbReference type="InterPro" id="IPR039425">
    <property type="entry name" value="RNA_pol_sigma-70-like"/>
</dbReference>
<reference evidence="8 9" key="1">
    <citation type="submission" date="2024-01" db="EMBL/GenBank/DDBJ databases">
        <title>Draft genome sequence of Gordonia sp. LSe1-13.</title>
        <authorList>
            <person name="Suphannarot A."/>
            <person name="Mingma R."/>
        </authorList>
    </citation>
    <scope>NUCLEOTIDE SEQUENCE [LARGE SCALE GENOMIC DNA]</scope>
    <source>
        <strain evidence="8 9">LSe1-13</strain>
    </source>
</reference>
<accession>A0ABU7MGK6</accession>
<organism evidence="8 9">
    <name type="scientific">Gordonia sesuvii</name>
    <dbReference type="NCBI Taxonomy" id="3116777"/>
    <lineage>
        <taxon>Bacteria</taxon>
        <taxon>Bacillati</taxon>
        <taxon>Actinomycetota</taxon>
        <taxon>Actinomycetes</taxon>
        <taxon>Mycobacteriales</taxon>
        <taxon>Gordoniaceae</taxon>
        <taxon>Gordonia</taxon>
    </lineage>
</organism>
<dbReference type="InterPro" id="IPR013249">
    <property type="entry name" value="RNA_pol_sigma70_r4_t2"/>
</dbReference>
<evidence type="ECO:0000313" key="8">
    <source>
        <dbReference type="EMBL" id="MEE3852249.1"/>
    </source>
</evidence>
<keyword evidence="3" id="KW-0731">Sigma factor</keyword>
<gene>
    <name evidence="8" type="ORF">VZC37_18055</name>
</gene>
<evidence type="ECO:0000256" key="2">
    <source>
        <dbReference type="ARBA" id="ARBA00023015"/>
    </source>
</evidence>
<evidence type="ECO:0000259" key="7">
    <source>
        <dbReference type="Pfam" id="PF08281"/>
    </source>
</evidence>
<dbReference type="NCBIfam" id="TIGR02937">
    <property type="entry name" value="sigma70-ECF"/>
    <property type="match status" value="1"/>
</dbReference>
<dbReference type="InterPro" id="IPR013325">
    <property type="entry name" value="RNA_pol_sigma_r2"/>
</dbReference>
<comment type="caution">
    <text evidence="8">The sequence shown here is derived from an EMBL/GenBank/DDBJ whole genome shotgun (WGS) entry which is preliminary data.</text>
</comment>
<evidence type="ECO:0000313" key="9">
    <source>
        <dbReference type="Proteomes" id="UP001347146"/>
    </source>
</evidence>
<evidence type="ECO:0000256" key="4">
    <source>
        <dbReference type="ARBA" id="ARBA00023125"/>
    </source>
</evidence>
<dbReference type="InterPro" id="IPR036388">
    <property type="entry name" value="WH-like_DNA-bd_sf"/>
</dbReference>
<protein>
    <submittedName>
        <fullName evidence="8">Sigma-70 family RNA polymerase sigma factor</fullName>
    </submittedName>
</protein>
<keyword evidence="2" id="KW-0805">Transcription regulation</keyword>
<dbReference type="RefSeq" id="WP_330434456.1">
    <property type="nucleotide sequence ID" value="NZ_JAZDUF010000005.1"/>
</dbReference>
<feature type="domain" description="RNA polymerase sigma-70 region 2" evidence="6">
    <location>
        <begin position="15"/>
        <end position="80"/>
    </location>
</feature>
<evidence type="ECO:0000256" key="5">
    <source>
        <dbReference type="ARBA" id="ARBA00023163"/>
    </source>
</evidence>
<dbReference type="Pfam" id="PF04542">
    <property type="entry name" value="Sigma70_r2"/>
    <property type="match status" value="1"/>
</dbReference>
<feature type="domain" description="RNA polymerase sigma factor 70 region 4 type 2" evidence="7">
    <location>
        <begin position="114"/>
        <end position="166"/>
    </location>
</feature>
<dbReference type="InterPro" id="IPR014284">
    <property type="entry name" value="RNA_pol_sigma-70_dom"/>
</dbReference>
<dbReference type="EMBL" id="JAZDUF010000005">
    <property type="protein sequence ID" value="MEE3852249.1"/>
    <property type="molecule type" value="Genomic_DNA"/>
</dbReference>
<dbReference type="Proteomes" id="UP001347146">
    <property type="component" value="Unassembled WGS sequence"/>
</dbReference>
<dbReference type="InterPro" id="IPR007627">
    <property type="entry name" value="RNA_pol_sigma70_r2"/>
</dbReference>
<dbReference type="SUPFAM" id="SSF88659">
    <property type="entry name" value="Sigma3 and sigma4 domains of RNA polymerase sigma factors"/>
    <property type="match status" value="1"/>
</dbReference>
<dbReference type="PANTHER" id="PTHR43133:SF8">
    <property type="entry name" value="RNA POLYMERASE SIGMA FACTOR HI_1459-RELATED"/>
    <property type="match status" value="1"/>
</dbReference>
<comment type="similarity">
    <text evidence="1">Belongs to the sigma-70 factor family. ECF subfamily.</text>
</comment>
<dbReference type="Gene3D" id="1.10.10.10">
    <property type="entry name" value="Winged helix-like DNA-binding domain superfamily/Winged helix DNA-binding domain"/>
    <property type="match status" value="1"/>
</dbReference>
<dbReference type="CDD" id="cd06171">
    <property type="entry name" value="Sigma70_r4"/>
    <property type="match status" value="1"/>
</dbReference>
<dbReference type="Gene3D" id="1.10.1740.10">
    <property type="match status" value="1"/>
</dbReference>
<proteinExistence type="inferred from homology"/>
<sequence length="176" mass="20037">MQAREGDQHAFAEIVGAHRNHVWAVCLNICGNPHDAEDALQNTLVAAWQNLHKFRGEARFSTWLHRIAANNALSVVRRRKTNTQITDFTDPEQPIQLSDDDEGPRFDERLALRDALRDALSQLPEDFREAIVLREFGDMTYADIAVHQGVGVQTVKSRLNRARTQLAEIMRDRMPA</sequence>
<keyword evidence="9" id="KW-1185">Reference proteome</keyword>
<name>A0ABU7MGK6_9ACTN</name>
<evidence type="ECO:0000256" key="1">
    <source>
        <dbReference type="ARBA" id="ARBA00010641"/>
    </source>
</evidence>
<keyword evidence="5" id="KW-0804">Transcription</keyword>
<dbReference type="Pfam" id="PF08281">
    <property type="entry name" value="Sigma70_r4_2"/>
    <property type="match status" value="1"/>
</dbReference>
<evidence type="ECO:0000259" key="6">
    <source>
        <dbReference type="Pfam" id="PF04542"/>
    </source>
</evidence>
<evidence type="ECO:0000256" key="3">
    <source>
        <dbReference type="ARBA" id="ARBA00023082"/>
    </source>
</evidence>
<dbReference type="SUPFAM" id="SSF88946">
    <property type="entry name" value="Sigma2 domain of RNA polymerase sigma factors"/>
    <property type="match status" value="1"/>
</dbReference>